<evidence type="ECO:0000259" key="3">
    <source>
        <dbReference type="PROSITE" id="PS50883"/>
    </source>
</evidence>
<evidence type="ECO:0000313" key="5">
    <source>
        <dbReference type="EMBL" id="PWQ97747.1"/>
    </source>
</evidence>
<dbReference type="NCBIfam" id="TIGR00254">
    <property type="entry name" value="GGDEF"/>
    <property type="match status" value="1"/>
</dbReference>
<dbReference type="CDD" id="cd01949">
    <property type="entry name" value="GGDEF"/>
    <property type="match status" value="1"/>
</dbReference>
<dbReference type="GO" id="GO:0071111">
    <property type="term" value="F:cyclic-guanylate-specific phosphodiesterase activity"/>
    <property type="evidence" value="ECO:0007669"/>
    <property type="project" value="InterPro"/>
</dbReference>
<dbReference type="SUPFAM" id="SSF52172">
    <property type="entry name" value="CheY-like"/>
    <property type="match status" value="1"/>
</dbReference>
<dbReference type="SMART" id="SM00448">
    <property type="entry name" value="REC"/>
    <property type="match status" value="1"/>
</dbReference>
<dbReference type="RefSeq" id="WP_109837563.1">
    <property type="nucleotide sequence ID" value="NZ_QGKM01000023.1"/>
</dbReference>
<dbReference type="SMART" id="SM00267">
    <property type="entry name" value="GGDEF"/>
    <property type="match status" value="1"/>
</dbReference>
<dbReference type="PROSITE" id="PS50883">
    <property type="entry name" value="EAL"/>
    <property type="match status" value="1"/>
</dbReference>
<feature type="modified residue" description="4-aspartylphosphate" evidence="1">
    <location>
        <position position="53"/>
    </location>
</feature>
<dbReference type="Pfam" id="PF00563">
    <property type="entry name" value="EAL"/>
    <property type="match status" value="1"/>
</dbReference>
<dbReference type="InterPro" id="IPR029787">
    <property type="entry name" value="Nucleotide_cyclase"/>
</dbReference>
<dbReference type="InterPro" id="IPR011006">
    <property type="entry name" value="CheY-like_superfamily"/>
</dbReference>
<dbReference type="Gene3D" id="3.30.70.270">
    <property type="match status" value="1"/>
</dbReference>
<dbReference type="Gene3D" id="3.40.50.2300">
    <property type="match status" value="1"/>
</dbReference>
<comment type="caution">
    <text evidence="5">The sequence shown here is derived from an EMBL/GenBank/DDBJ whole genome shotgun (WGS) entry which is preliminary data.</text>
</comment>
<accession>A0A317CH67</accession>
<proteinExistence type="predicted"/>
<dbReference type="CDD" id="cd01948">
    <property type="entry name" value="EAL"/>
    <property type="match status" value="1"/>
</dbReference>
<dbReference type="SUPFAM" id="SSF55073">
    <property type="entry name" value="Nucleotide cyclase"/>
    <property type="match status" value="1"/>
</dbReference>
<dbReference type="SUPFAM" id="SSF141868">
    <property type="entry name" value="EAL domain-like"/>
    <property type="match status" value="1"/>
</dbReference>
<evidence type="ECO:0000313" key="6">
    <source>
        <dbReference type="Proteomes" id="UP000245539"/>
    </source>
</evidence>
<dbReference type="EMBL" id="QGKM01000023">
    <property type="protein sequence ID" value="PWQ97747.1"/>
    <property type="molecule type" value="Genomic_DNA"/>
</dbReference>
<dbReference type="InterPro" id="IPR050706">
    <property type="entry name" value="Cyclic-di-GMP_PDE-like"/>
</dbReference>
<keyword evidence="6" id="KW-1185">Reference proteome</keyword>
<dbReference type="CDD" id="cd00156">
    <property type="entry name" value="REC"/>
    <property type="match status" value="1"/>
</dbReference>
<dbReference type="Pfam" id="PF00990">
    <property type="entry name" value="GGDEF"/>
    <property type="match status" value="1"/>
</dbReference>
<dbReference type="PROSITE" id="PS50110">
    <property type="entry name" value="RESPONSE_REGULATORY"/>
    <property type="match status" value="1"/>
</dbReference>
<feature type="domain" description="EAL" evidence="3">
    <location>
        <begin position="314"/>
        <end position="566"/>
    </location>
</feature>
<dbReference type="SMART" id="SM00052">
    <property type="entry name" value="EAL"/>
    <property type="match status" value="1"/>
</dbReference>
<keyword evidence="1" id="KW-0597">Phosphoprotein</keyword>
<name>A0A317CH67_9GAMM</name>
<dbReference type="Proteomes" id="UP000245539">
    <property type="component" value="Unassembled WGS sequence"/>
</dbReference>
<dbReference type="OrthoDB" id="9813913at2"/>
<evidence type="ECO:0000259" key="2">
    <source>
        <dbReference type="PROSITE" id="PS50110"/>
    </source>
</evidence>
<dbReference type="InterPro" id="IPR001789">
    <property type="entry name" value="Sig_transdc_resp-reg_receiver"/>
</dbReference>
<dbReference type="Gene3D" id="3.20.20.450">
    <property type="entry name" value="EAL domain"/>
    <property type="match status" value="1"/>
</dbReference>
<dbReference type="PANTHER" id="PTHR33121">
    <property type="entry name" value="CYCLIC DI-GMP PHOSPHODIESTERASE PDEF"/>
    <property type="match status" value="1"/>
</dbReference>
<sequence length="566" mass="63764">MNVLVVDDDEVDREHIRRLLSKSDESFNIVEAESVEAGLSCYDNTNFDVILLDFSMPMRDGIELLIEFRGRPKEECSAIIMMSHSEDDALAEQCITEGAQDFIIKSDITEARLKRSIIFAKARFKSELRLHQATQEKKNLELKDSLTGLANRDCFSQVLAIALKNVATNNLNLGLVLIDIDNFKLINDSMGYGTGDHALIYIGQKILSLLPEGTYLARLGGDEFAYYFTYTTAFDSALHTVNQILQITSKPVILEGSVKVSMNVSMGISLNEQGKHTANELIRDAEIAMYRAKKQGGKQYCFFQESMQLQMRRRIDLENGLIRAIDTGGFILHYQPVFDQSGGRLWGFEVLLRWQHNGESVSPDEFIVIAEETKLIQPIGEWVIDTAFSELASWNKKLGKQLKMAINLSPVQLETDDIDQYISAKLAQYNLDSILIEFEITETALLDFSELTTKVIWRVANLGCDISLDDFGTGFSSFTGLQKLPISVIKVDRSIMPKTQDDKANKKLFGALIMMIDYLGLTAVAEGVETIDQYDYCRDIGVERLQGYYMQKAAPLSDELMEQLLN</sequence>
<dbReference type="InterPro" id="IPR035919">
    <property type="entry name" value="EAL_sf"/>
</dbReference>
<dbReference type="InterPro" id="IPR043128">
    <property type="entry name" value="Rev_trsase/Diguanyl_cyclase"/>
</dbReference>
<reference evidence="5 6" key="1">
    <citation type="submission" date="2018-05" db="EMBL/GenBank/DDBJ databases">
        <title>Leucothrix arctica sp. nov., isolated from Arctic seawater.</title>
        <authorList>
            <person name="Choi A."/>
            <person name="Baek K."/>
        </authorList>
    </citation>
    <scope>NUCLEOTIDE SEQUENCE [LARGE SCALE GENOMIC DNA]</scope>
    <source>
        <strain evidence="5 6">JCM 18388</strain>
    </source>
</reference>
<dbReference type="AlphaFoldDB" id="A0A317CH67"/>
<gene>
    <name evidence="5" type="ORF">DKW60_10290</name>
</gene>
<dbReference type="PANTHER" id="PTHR33121:SF70">
    <property type="entry name" value="SIGNALING PROTEIN YKOW"/>
    <property type="match status" value="1"/>
</dbReference>
<protein>
    <submittedName>
        <fullName evidence="5">GGDEF domain-containing response regulator</fullName>
    </submittedName>
</protein>
<dbReference type="InterPro" id="IPR000160">
    <property type="entry name" value="GGDEF_dom"/>
</dbReference>
<dbReference type="InterPro" id="IPR001633">
    <property type="entry name" value="EAL_dom"/>
</dbReference>
<feature type="domain" description="GGDEF" evidence="4">
    <location>
        <begin position="171"/>
        <end position="305"/>
    </location>
</feature>
<organism evidence="5 6">
    <name type="scientific">Leucothrix pacifica</name>
    <dbReference type="NCBI Taxonomy" id="1247513"/>
    <lineage>
        <taxon>Bacteria</taxon>
        <taxon>Pseudomonadati</taxon>
        <taxon>Pseudomonadota</taxon>
        <taxon>Gammaproteobacteria</taxon>
        <taxon>Thiotrichales</taxon>
        <taxon>Thiotrichaceae</taxon>
        <taxon>Leucothrix</taxon>
    </lineage>
</organism>
<evidence type="ECO:0000256" key="1">
    <source>
        <dbReference type="PROSITE-ProRule" id="PRU00169"/>
    </source>
</evidence>
<evidence type="ECO:0000259" key="4">
    <source>
        <dbReference type="PROSITE" id="PS50887"/>
    </source>
</evidence>
<dbReference type="Pfam" id="PF00072">
    <property type="entry name" value="Response_reg"/>
    <property type="match status" value="1"/>
</dbReference>
<feature type="domain" description="Response regulatory" evidence="2">
    <location>
        <begin position="2"/>
        <end position="120"/>
    </location>
</feature>
<dbReference type="GO" id="GO:0000160">
    <property type="term" value="P:phosphorelay signal transduction system"/>
    <property type="evidence" value="ECO:0007669"/>
    <property type="project" value="InterPro"/>
</dbReference>
<dbReference type="PROSITE" id="PS50887">
    <property type="entry name" value="GGDEF"/>
    <property type="match status" value="1"/>
</dbReference>